<dbReference type="RefSeq" id="WP_034428776.1">
    <property type="nucleotide sequence ID" value="NZ_BKVS01000102.1"/>
</dbReference>
<dbReference type="EMBL" id="VFBM01000024">
    <property type="protein sequence ID" value="TNX85359.1"/>
    <property type="molecule type" value="Genomic_DNA"/>
</dbReference>
<dbReference type="Proteomes" id="UP000314285">
    <property type="component" value="Unassembled WGS sequence"/>
</dbReference>
<proteinExistence type="predicted"/>
<accession>A0A8H2K0R5</accession>
<protein>
    <submittedName>
        <fullName evidence="1">Uncharacterized protein</fullName>
    </submittedName>
</protein>
<gene>
    <name evidence="1" type="ORF">FHY67_15000</name>
</gene>
<reference evidence="1 2" key="1">
    <citation type="submission" date="2019-06" db="EMBL/GenBank/DDBJ databases">
        <title>Genome of Acinetobacter radioresistens APH1, a phenol degrading strain.</title>
        <authorList>
            <person name="Liu Y."/>
        </authorList>
    </citation>
    <scope>NUCLEOTIDE SEQUENCE [LARGE SCALE GENOMIC DNA]</scope>
    <source>
        <strain evidence="1 2">APH1</strain>
    </source>
</reference>
<comment type="caution">
    <text evidence="1">The sequence shown here is derived from an EMBL/GenBank/DDBJ whole genome shotgun (WGS) entry which is preliminary data.</text>
</comment>
<organism evidence="1 2">
    <name type="scientific">Acinetobacter radioresistens</name>
    <dbReference type="NCBI Taxonomy" id="40216"/>
    <lineage>
        <taxon>Bacteria</taxon>
        <taxon>Pseudomonadati</taxon>
        <taxon>Pseudomonadota</taxon>
        <taxon>Gammaproteobacteria</taxon>
        <taxon>Moraxellales</taxon>
        <taxon>Moraxellaceae</taxon>
        <taxon>Acinetobacter</taxon>
    </lineage>
</organism>
<dbReference type="AlphaFoldDB" id="A0A8H2K0R5"/>
<evidence type="ECO:0000313" key="2">
    <source>
        <dbReference type="Proteomes" id="UP000314285"/>
    </source>
</evidence>
<name>A0A8H2K0R5_ACIRA</name>
<sequence>MSHSNSEKAKKLKAEADADLKKFNSSKDRRDLSVHEYKTIKAELEQQIAQFISDRNKRFRKKTGVNITSIHVDFLVHTNDLETKCTLVSKIEIDTDL</sequence>
<evidence type="ECO:0000313" key="1">
    <source>
        <dbReference type="EMBL" id="TNX85359.1"/>
    </source>
</evidence>